<evidence type="ECO:0000313" key="9">
    <source>
        <dbReference type="Proteomes" id="UP000298491"/>
    </source>
</evidence>
<dbReference type="EMBL" id="PYKB01000141">
    <property type="protein sequence ID" value="TGD04610.1"/>
    <property type="molecule type" value="Genomic_DNA"/>
</dbReference>
<name>A0A659RPG7_SALET</name>
<keyword evidence="3 6" id="KW-0812">Transmembrane</keyword>
<feature type="transmembrane region" description="Helical" evidence="6">
    <location>
        <begin position="25"/>
        <end position="46"/>
    </location>
</feature>
<evidence type="ECO:0000313" key="8">
    <source>
        <dbReference type="EMBL" id="TGD04610.1"/>
    </source>
</evidence>
<dbReference type="GO" id="GO:0055085">
    <property type="term" value="P:transmembrane transport"/>
    <property type="evidence" value="ECO:0007669"/>
    <property type="project" value="InterPro"/>
</dbReference>
<feature type="non-terminal residue" evidence="8">
    <location>
        <position position="1"/>
    </location>
</feature>
<sequence>RLVGAEMCICDSDYLWRYNGFFATGWHGLLLSLAVIMFSFGGLELIGITAAEARDPQKSIPKAVNQVVYRFMLFCIGSRVVLLA</sequence>
<keyword evidence="5 6" id="KW-0472">Membrane</keyword>
<comment type="caution">
    <text evidence="8">The sequence shown here is derived from an EMBL/GenBank/DDBJ whole genome shotgun (WGS) entry which is preliminary data.</text>
</comment>
<evidence type="ECO:0000256" key="3">
    <source>
        <dbReference type="ARBA" id="ARBA00022692"/>
    </source>
</evidence>
<dbReference type="Proteomes" id="UP000298491">
    <property type="component" value="Unassembled WGS sequence"/>
</dbReference>
<evidence type="ECO:0000256" key="5">
    <source>
        <dbReference type="ARBA" id="ARBA00023136"/>
    </source>
</evidence>
<dbReference type="PANTHER" id="PTHR43495">
    <property type="entry name" value="GABA PERMEASE"/>
    <property type="match status" value="1"/>
</dbReference>
<dbReference type="PANTHER" id="PTHR43495:SF3">
    <property type="entry name" value="PHENYLALANINE-SPECIFIC PERMEASE"/>
    <property type="match status" value="1"/>
</dbReference>
<proteinExistence type="predicted"/>
<feature type="domain" description="Amino acid permease/ SLC12A" evidence="7">
    <location>
        <begin position="16"/>
        <end position="82"/>
    </location>
</feature>
<dbReference type="InterPro" id="IPR004841">
    <property type="entry name" value="AA-permease/SLC12A_dom"/>
</dbReference>
<evidence type="ECO:0000259" key="7">
    <source>
        <dbReference type="Pfam" id="PF00324"/>
    </source>
</evidence>
<feature type="non-terminal residue" evidence="8">
    <location>
        <position position="84"/>
    </location>
</feature>
<dbReference type="AlphaFoldDB" id="A0A659RPG7"/>
<accession>A0A659RPG7</accession>
<keyword evidence="4 6" id="KW-1133">Transmembrane helix</keyword>
<evidence type="ECO:0000256" key="4">
    <source>
        <dbReference type="ARBA" id="ARBA00022989"/>
    </source>
</evidence>
<comment type="subcellular location">
    <subcellularLocation>
        <location evidence="1">Membrane</location>
        <topology evidence="1">Multi-pass membrane protein</topology>
    </subcellularLocation>
</comment>
<evidence type="ECO:0000256" key="6">
    <source>
        <dbReference type="SAM" id="Phobius"/>
    </source>
</evidence>
<dbReference type="Gene3D" id="1.20.1740.10">
    <property type="entry name" value="Amino acid/polyamine transporter I"/>
    <property type="match status" value="1"/>
</dbReference>
<dbReference type="Pfam" id="PF00324">
    <property type="entry name" value="AA_permease"/>
    <property type="match status" value="1"/>
</dbReference>
<keyword evidence="2" id="KW-0813">Transport</keyword>
<evidence type="ECO:0000256" key="1">
    <source>
        <dbReference type="ARBA" id="ARBA00004141"/>
    </source>
</evidence>
<dbReference type="GO" id="GO:0016020">
    <property type="term" value="C:membrane"/>
    <property type="evidence" value="ECO:0007669"/>
    <property type="project" value="UniProtKB-SubCell"/>
</dbReference>
<gene>
    <name evidence="8" type="ORF">C9F09_01620</name>
</gene>
<protein>
    <recommendedName>
        <fullName evidence="7">Amino acid permease/ SLC12A domain-containing protein</fullName>
    </recommendedName>
</protein>
<feature type="transmembrane region" description="Helical" evidence="6">
    <location>
        <begin position="67"/>
        <end position="83"/>
    </location>
</feature>
<reference evidence="8 9" key="1">
    <citation type="submission" date="2018-03" db="EMBL/GenBank/DDBJ databases">
        <title>Non-Typhoidal Salmonella genome sequencing and assembly.</title>
        <authorList>
            <person name="Matchawe C."/>
        </authorList>
    </citation>
    <scope>NUCLEOTIDE SEQUENCE [LARGE SCALE GENOMIC DNA]</scope>
    <source>
        <strain evidence="8 9">35dea</strain>
    </source>
</reference>
<evidence type="ECO:0000256" key="2">
    <source>
        <dbReference type="ARBA" id="ARBA00022448"/>
    </source>
</evidence>
<organism evidence="8 9">
    <name type="scientific">Salmonella enterica subsp. enterica serovar Wilhelmsburg</name>
    <dbReference type="NCBI Taxonomy" id="1960126"/>
    <lineage>
        <taxon>Bacteria</taxon>
        <taxon>Pseudomonadati</taxon>
        <taxon>Pseudomonadota</taxon>
        <taxon>Gammaproteobacteria</taxon>
        <taxon>Enterobacterales</taxon>
        <taxon>Enterobacteriaceae</taxon>
        <taxon>Salmonella</taxon>
    </lineage>
</organism>